<reference evidence="1 2" key="1">
    <citation type="submission" date="2017-04" db="EMBL/GenBank/DDBJ databases">
        <authorList>
            <person name="Afonso C.L."/>
            <person name="Miller P.J."/>
            <person name="Scott M.A."/>
            <person name="Spackman E."/>
            <person name="Goraichik I."/>
            <person name="Dimitrov K.M."/>
            <person name="Suarez D.L."/>
            <person name="Swayne D.E."/>
        </authorList>
    </citation>
    <scope>NUCLEOTIDE SEQUENCE [LARGE SCALE GENOMIC DNA]</scope>
    <source>
        <strain evidence="1 2">DSM 19625</strain>
    </source>
</reference>
<sequence>MTHKNEIKCEITWLGQAGFLIQTDKVRLVVDPYLSDSLSEKGIERLFSVPVAISELNPDIVCFTHDHADHFDEQTILPLIAMYPSCRFIGPTSVYEHYCRLNLNPAAFTILDCEDVHAEDTLHVHAVTAYHTDKYAIGLVIKLANRCIYISGDTLLENGLLESVLKTVDCQIDVVLICINGKLGNMNAHDAVKVVGQLKPKIAIPMHYGLFADNTVDPTVFVESVARLGIKCVTMEPGKPMQF</sequence>
<dbReference type="EMBL" id="FWYB01000001">
    <property type="protein sequence ID" value="SMC57764.1"/>
    <property type="molecule type" value="Genomic_DNA"/>
</dbReference>
<dbReference type="RefSeq" id="WP_159452582.1">
    <property type="nucleotide sequence ID" value="NZ_FWYB01000001.1"/>
</dbReference>
<dbReference type="OrthoDB" id="9805728at2"/>
<evidence type="ECO:0000313" key="1">
    <source>
        <dbReference type="EMBL" id="SMC57764.1"/>
    </source>
</evidence>
<name>A0A1W2AAU3_9SPHI</name>
<accession>A0A1W2AAU3</accession>
<organism evidence="1 2">
    <name type="scientific">Pedobacter nyackensis</name>
    <dbReference type="NCBI Taxonomy" id="475255"/>
    <lineage>
        <taxon>Bacteria</taxon>
        <taxon>Pseudomonadati</taxon>
        <taxon>Bacteroidota</taxon>
        <taxon>Sphingobacteriia</taxon>
        <taxon>Sphingobacteriales</taxon>
        <taxon>Sphingobacteriaceae</taxon>
        <taxon>Pedobacter</taxon>
    </lineage>
</organism>
<evidence type="ECO:0000313" key="2">
    <source>
        <dbReference type="Proteomes" id="UP000192678"/>
    </source>
</evidence>
<proteinExistence type="predicted"/>
<dbReference type="InterPro" id="IPR050114">
    <property type="entry name" value="UPF0173_UPF0282_UlaG_hydrolase"/>
</dbReference>
<dbReference type="InterPro" id="IPR036866">
    <property type="entry name" value="RibonucZ/Hydroxyglut_hydro"/>
</dbReference>
<gene>
    <name evidence="1" type="ORF">SAMN04488101_101392</name>
</gene>
<dbReference type="STRING" id="475255.SAMN04488101_101392"/>
<protein>
    <submittedName>
        <fullName evidence="1">L-ascorbate metabolism protein UlaG, beta-lactamase superfamily</fullName>
    </submittedName>
</protein>
<dbReference type="AlphaFoldDB" id="A0A1W2AAU3"/>
<dbReference type="PANTHER" id="PTHR43546">
    <property type="entry name" value="UPF0173 METAL-DEPENDENT HYDROLASE MJ1163-RELATED"/>
    <property type="match status" value="1"/>
</dbReference>
<dbReference type="Pfam" id="PF13483">
    <property type="entry name" value="Lactamase_B_3"/>
    <property type="match status" value="1"/>
</dbReference>
<dbReference type="Proteomes" id="UP000192678">
    <property type="component" value="Unassembled WGS sequence"/>
</dbReference>
<dbReference type="SUPFAM" id="SSF56281">
    <property type="entry name" value="Metallo-hydrolase/oxidoreductase"/>
    <property type="match status" value="1"/>
</dbReference>
<keyword evidence="2" id="KW-1185">Reference proteome</keyword>
<dbReference type="Gene3D" id="3.60.15.10">
    <property type="entry name" value="Ribonuclease Z/Hydroxyacylglutathione hydrolase-like"/>
    <property type="match status" value="1"/>
</dbReference>
<dbReference type="PANTHER" id="PTHR43546:SF3">
    <property type="entry name" value="UPF0173 METAL-DEPENDENT HYDROLASE MJ1163"/>
    <property type="match status" value="1"/>
</dbReference>